<dbReference type="GO" id="GO:0008168">
    <property type="term" value="F:methyltransferase activity"/>
    <property type="evidence" value="ECO:0007669"/>
    <property type="project" value="UniProtKB-KW"/>
</dbReference>
<keyword evidence="8" id="KW-0963">Cytoplasm</keyword>
<dbReference type="SUPFAM" id="SSF51621">
    <property type="entry name" value="Phosphoenolpyruvate/pyruvate domain"/>
    <property type="match status" value="1"/>
</dbReference>
<evidence type="ECO:0000256" key="6">
    <source>
        <dbReference type="ARBA" id="ARBA00022723"/>
    </source>
</evidence>
<comment type="function">
    <text evidence="7 8">Catalyzes the reversible reaction in which hydroxymethyl group from 5,10-methylenetetrahydrofolate is transferred onto alpha-ketoisovalerate to form ketopantoate.</text>
</comment>
<feature type="active site" description="Proton acceptor" evidence="8 9">
    <location>
        <position position="182"/>
    </location>
</feature>
<keyword evidence="8 11" id="KW-0460">Magnesium</keyword>
<dbReference type="PANTHER" id="PTHR20881">
    <property type="entry name" value="3-METHYL-2-OXOBUTANOATE HYDROXYMETHYLTRANSFERASE"/>
    <property type="match status" value="1"/>
</dbReference>
<dbReference type="PIRSF" id="PIRSF000388">
    <property type="entry name" value="Pantoate_hydroxy_MeTrfase"/>
    <property type="match status" value="1"/>
</dbReference>
<proteinExistence type="inferred from homology"/>
<evidence type="ECO:0000256" key="7">
    <source>
        <dbReference type="ARBA" id="ARBA00056497"/>
    </source>
</evidence>
<accession>A0A7Z0SFH2</accession>
<dbReference type="FunFam" id="3.20.20.60:FF:000003">
    <property type="entry name" value="3-methyl-2-oxobutanoate hydroxymethyltransferase"/>
    <property type="match status" value="1"/>
</dbReference>
<dbReference type="CDD" id="cd06557">
    <property type="entry name" value="KPHMT-like"/>
    <property type="match status" value="1"/>
</dbReference>
<dbReference type="NCBIfam" id="TIGR00222">
    <property type="entry name" value="panB"/>
    <property type="match status" value="1"/>
</dbReference>
<dbReference type="GO" id="GO:0000287">
    <property type="term" value="F:magnesium ion binding"/>
    <property type="evidence" value="ECO:0007669"/>
    <property type="project" value="TreeGrafter"/>
</dbReference>
<dbReference type="Pfam" id="PF02548">
    <property type="entry name" value="Pantoate_transf"/>
    <property type="match status" value="1"/>
</dbReference>
<dbReference type="InterPro" id="IPR003700">
    <property type="entry name" value="Pantoate_hydroxy_MeTrfase"/>
</dbReference>
<dbReference type="EC" id="2.1.2.11" evidence="8"/>
<keyword evidence="12" id="KW-0489">Methyltransferase</keyword>
<evidence type="ECO:0000313" key="13">
    <source>
        <dbReference type="Proteomes" id="UP000537890"/>
    </source>
</evidence>
<dbReference type="GO" id="GO:0032259">
    <property type="term" value="P:methylation"/>
    <property type="evidence" value="ECO:0007669"/>
    <property type="project" value="UniProtKB-KW"/>
</dbReference>
<organism evidence="12 13">
    <name type="scientific">Candidatus Methanofishera endochildressiae</name>
    <dbReference type="NCBI Taxonomy" id="2738884"/>
    <lineage>
        <taxon>Bacteria</taxon>
        <taxon>Pseudomonadati</taxon>
        <taxon>Pseudomonadota</taxon>
        <taxon>Gammaproteobacteria</taxon>
        <taxon>Candidatus Methanofishera</taxon>
    </lineage>
</organism>
<dbReference type="Gene3D" id="3.20.20.60">
    <property type="entry name" value="Phosphoenolpyruvate-binding domains"/>
    <property type="match status" value="1"/>
</dbReference>
<dbReference type="PANTHER" id="PTHR20881:SF0">
    <property type="entry name" value="3-METHYL-2-OXOBUTANOATE HYDROXYMETHYLTRANSFERASE"/>
    <property type="match status" value="1"/>
</dbReference>
<dbReference type="AlphaFoldDB" id="A0A7Z0SFH2"/>
<dbReference type="InterPro" id="IPR040442">
    <property type="entry name" value="Pyrv_kinase-like_dom_sf"/>
</dbReference>
<dbReference type="InterPro" id="IPR015813">
    <property type="entry name" value="Pyrv/PenolPyrv_kinase-like_dom"/>
</dbReference>
<comment type="subunit">
    <text evidence="3 8">Homodecamer; pentamer of dimers.</text>
</comment>
<protein>
    <recommendedName>
        <fullName evidence="8">3-methyl-2-oxobutanoate hydroxymethyltransferase</fullName>
        <ecNumber evidence="8">2.1.2.11</ecNumber>
    </recommendedName>
    <alternativeName>
        <fullName evidence="8">Ketopantoate hydroxymethyltransferase</fullName>
        <shortName evidence="8">KPHMT</shortName>
    </alternativeName>
</protein>
<reference evidence="12 13" key="1">
    <citation type="submission" date="2020-05" db="EMBL/GenBank/DDBJ databases">
        <title>Horizontal transmission and recombination maintain forever young bacterial symbiont genomes.</title>
        <authorList>
            <person name="Russell S.L."/>
            <person name="Pepper-Tunick E."/>
            <person name="Svedberg J."/>
            <person name="Byrne A."/>
            <person name="Ruelas Castillo J."/>
            <person name="Vollmers C."/>
            <person name="Beinart R.A."/>
            <person name="Corbett-Detig R."/>
        </authorList>
    </citation>
    <scope>NUCLEOTIDE SEQUENCE [LARGE SCALE GENOMIC DNA]</scope>
    <source>
        <strain evidence="12">4727-3</strain>
    </source>
</reference>
<feature type="binding site" evidence="8 11">
    <location>
        <position position="117"/>
    </location>
    <ligand>
        <name>Mg(2+)</name>
        <dbReference type="ChEBI" id="CHEBI:18420"/>
    </ligand>
</feature>
<dbReference type="UniPathway" id="UPA00028">
    <property type="reaction ID" value="UER00003"/>
</dbReference>
<evidence type="ECO:0000256" key="3">
    <source>
        <dbReference type="ARBA" id="ARBA00011424"/>
    </source>
</evidence>
<evidence type="ECO:0000256" key="5">
    <source>
        <dbReference type="ARBA" id="ARBA00022679"/>
    </source>
</evidence>
<dbReference type="HAMAP" id="MF_00156">
    <property type="entry name" value="PanB"/>
    <property type="match status" value="1"/>
</dbReference>
<comment type="pathway">
    <text evidence="1 8">Cofactor biosynthesis; (R)-pantothenate biosynthesis; (R)-pantoate from 3-methyl-2-oxobutanoate: step 1/2.</text>
</comment>
<evidence type="ECO:0000256" key="2">
    <source>
        <dbReference type="ARBA" id="ARBA00008676"/>
    </source>
</evidence>
<gene>
    <name evidence="8 12" type="primary">panB</name>
    <name evidence="12" type="ORF">H0A75_07310</name>
</gene>
<dbReference type="GO" id="GO:0003864">
    <property type="term" value="F:3-methyl-2-oxobutanoate hydroxymethyltransferase activity"/>
    <property type="evidence" value="ECO:0007669"/>
    <property type="project" value="UniProtKB-UniRule"/>
</dbReference>
<dbReference type="GO" id="GO:0015940">
    <property type="term" value="P:pantothenate biosynthetic process"/>
    <property type="evidence" value="ECO:0007669"/>
    <property type="project" value="UniProtKB-UniRule"/>
</dbReference>
<evidence type="ECO:0000256" key="4">
    <source>
        <dbReference type="ARBA" id="ARBA00022655"/>
    </source>
</evidence>
<keyword evidence="5 8" id="KW-0808">Transferase</keyword>
<evidence type="ECO:0000256" key="10">
    <source>
        <dbReference type="PIRSR" id="PIRSR000388-2"/>
    </source>
</evidence>
<dbReference type="Proteomes" id="UP000537890">
    <property type="component" value="Unassembled WGS sequence"/>
</dbReference>
<keyword evidence="4 8" id="KW-0566">Pantothenate biosynthesis</keyword>
<dbReference type="NCBIfam" id="NF001452">
    <property type="entry name" value="PRK00311.1"/>
    <property type="match status" value="1"/>
</dbReference>
<evidence type="ECO:0000313" key="12">
    <source>
        <dbReference type="EMBL" id="NYT47395.1"/>
    </source>
</evidence>
<evidence type="ECO:0000256" key="11">
    <source>
        <dbReference type="PIRSR" id="PIRSR000388-3"/>
    </source>
</evidence>
<comment type="subcellular location">
    <subcellularLocation>
        <location evidence="8">Cytoplasm</location>
    </subcellularLocation>
</comment>
<evidence type="ECO:0000256" key="1">
    <source>
        <dbReference type="ARBA" id="ARBA00005033"/>
    </source>
</evidence>
<evidence type="ECO:0000256" key="9">
    <source>
        <dbReference type="PIRSR" id="PIRSR000388-1"/>
    </source>
</evidence>
<feature type="binding site" evidence="8 11">
    <location>
        <position position="47"/>
    </location>
    <ligand>
        <name>Mg(2+)</name>
        <dbReference type="ChEBI" id="CHEBI:18420"/>
    </ligand>
</feature>
<dbReference type="GO" id="GO:0005737">
    <property type="term" value="C:cytoplasm"/>
    <property type="evidence" value="ECO:0007669"/>
    <property type="project" value="UniProtKB-SubCell"/>
</dbReference>
<comment type="similarity">
    <text evidence="2 8">Belongs to the PanB family.</text>
</comment>
<feature type="binding site" evidence="8 10">
    <location>
        <position position="115"/>
    </location>
    <ligand>
        <name>3-methyl-2-oxobutanoate</name>
        <dbReference type="ChEBI" id="CHEBI:11851"/>
    </ligand>
</feature>
<feature type="binding site" evidence="8 10">
    <location>
        <begin position="47"/>
        <end position="48"/>
    </location>
    <ligand>
        <name>3-methyl-2-oxobutanoate</name>
        <dbReference type="ChEBI" id="CHEBI:11851"/>
    </ligand>
</feature>
<feature type="binding site" evidence="8 10">
    <location>
        <position position="86"/>
    </location>
    <ligand>
        <name>3-methyl-2-oxobutanoate</name>
        <dbReference type="ChEBI" id="CHEBI:11851"/>
    </ligand>
</feature>
<name>A0A7Z0SFH2_9GAMM</name>
<feature type="binding site" evidence="8 11">
    <location>
        <position position="86"/>
    </location>
    <ligand>
        <name>Mg(2+)</name>
        <dbReference type="ChEBI" id="CHEBI:18420"/>
    </ligand>
</feature>
<evidence type="ECO:0000256" key="8">
    <source>
        <dbReference type="HAMAP-Rule" id="MF_00156"/>
    </source>
</evidence>
<sequence>MLRLKKTIADLQQMKQAGQKIASLTAYDASFAAMLDQANIDILLVGDSLGMVMQGHSSTLPVMMQDMIYHTQMVSRSSQQAFIIADLPFMSSATSLQAAENAAQLIQQGGAQMVKLEGAKIEAIEFMVQQSIPVCAHLGLLPQSIYQLGKYAVQGKQEQDAAKILADAVKVEQAGAQMLIVECIPATLAQQISEQLTIPVIGIGAGVHCDGQVLVLYDMLDISLGRKPRFSKNYMQQADSIFEAVQSYVSEVRAQKFPAQEHSF</sequence>
<comment type="caution">
    <text evidence="12">The sequence shown here is derived from an EMBL/GenBank/DDBJ whole genome shotgun (WGS) entry which is preliminary data.</text>
</comment>
<keyword evidence="6 8" id="KW-0479">Metal-binding</keyword>
<dbReference type="EMBL" id="JACCHS010000142">
    <property type="protein sequence ID" value="NYT47395.1"/>
    <property type="molecule type" value="Genomic_DNA"/>
</dbReference>
<comment type="cofactor">
    <cofactor evidence="8 11">
        <name>Mg(2+)</name>
        <dbReference type="ChEBI" id="CHEBI:18420"/>
    </cofactor>
    <text evidence="8 11">Binds 1 Mg(2+) ion per subunit.</text>
</comment>
<comment type="catalytic activity">
    <reaction evidence="8">
        <text>(6R)-5,10-methylene-5,6,7,8-tetrahydrofolate + 3-methyl-2-oxobutanoate + H2O = 2-dehydropantoate + (6S)-5,6,7,8-tetrahydrofolate</text>
        <dbReference type="Rhea" id="RHEA:11824"/>
        <dbReference type="ChEBI" id="CHEBI:11561"/>
        <dbReference type="ChEBI" id="CHEBI:11851"/>
        <dbReference type="ChEBI" id="CHEBI:15377"/>
        <dbReference type="ChEBI" id="CHEBI:15636"/>
        <dbReference type="ChEBI" id="CHEBI:57453"/>
        <dbReference type="EC" id="2.1.2.11"/>
    </reaction>
</comment>